<dbReference type="EMBL" id="JAGSGD010000001">
    <property type="protein sequence ID" value="MBR7619507.1"/>
    <property type="molecule type" value="Genomic_DNA"/>
</dbReference>
<sequence>MLSVIIPTFNSSTHLQDLLPVLVPAAVDGLVREVMAADEGSTDPTLMICDDAGVEVVTDGIASAMKRAKQDWILLLPPEIRLTHDWAERVARGIKQGRSAGLKGQSDGGWLIDRLKPSPWGLLVRKSELGNLAPNADLAGLRRQFGRLATLK</sequence>
<dbReference type="AlphaFoldDB" id="A0A941D0W2"/>
<comment type="caution">
    <text evidence="1">The sequence shown here is derived from an EMBL/GenBank/DDBJ whole genome shotgun (WGS) entry which is preliminary data.</text>
</comment>
<name>A0A941D0W2_9CAUL</name>
<reference evidence="1" key="1">
    <citation type="submission" date="2021-04" db="EMBL/GenBank/DDBJ databases">
        <title>Draft genome assembly of strain Phenylobacterium sp. 20VBR1 using MiniION and Illumina platforms.</title>
        <authorList>
            <person name="Thomas F.A."/>
            <person name="Krishnan K.P."/>
            <person name="Sinha R.K."/>
        </authorList>
    </citation>
    <scope>NUCLEOTIDE SEQUENCE</scope>
    <source>
        <strain evidence="1">20VBR1</strain>
    </source>
</reference>
<keyword evidence="2" id="KW-1185">Reference proteome</keyword>
<organism evidence="1 2">
    <name type="scientific">Phenylobacterium glaciei</name>
    <dbReference type="NCBI Taxonomy" id="2803784"/>
    <lineage>
        <taxon>Bacteria</taxon>
        <taxon>Pseudomonadati</taxon>
        <taxon>Pseudomonadota</taxon>
        <taxon>Alphaproteobacteria</taxon>
        <taxon>Caulobacterales</taxon>
        <taxon>Caulobacteraceae</taxon>
        <taxon>Phenylobacterium</taxon>
    </lineage>
</organism>
<dbReference type="Gene3D" id="3.90.550.10">
    <property type="entry name" value="Spore Coat Polysaccharide Biosynthesis Protein SpsA, Chain A"/>
    <property type="match status" value="1"/>
</dbReference>
<evidence type="ECO:0000313" key="2">
    <source>
        <dbReference type="Proteomes" id="UP000622580"/>
    </source>
</evidence>
<dbReference type="RefSeq" id="WP_215339857.1">
    <property type="nucleotide sequence ID" value="NZ_JAGSGD010000001.1"/>
</dbReference>
<gene>
    <name evidence="1" type="ORF">JKL49_08925</name>
</gene>
<dbReference type="Proteomes" id="UP000622580">
    <property type="component" value="Unassembled WGS sequence"/>
</dbReference>
<dbReference type="InterPro" id="IPR029044">
    <property type="entry name" value="Nucleotide-diphossugar_trans"/>
</dbReference>
<dbReference type="SUPFAM" id="SSF53448">
    <property type="entry name" value="Nucleotide-diphospho-sugar transferases"/>
    <property type="match status" value="1"/>
</dbReference>
<evidence type="ECO:0008006" key="3">
    <source>
        <dbReference type="Google" id="ProtNLM"/>
    </source>
</evidence>
<proteinExistence type="predicted"/>
<accession>A0A941D0W2</accession>
<evidence type="ECO:0000313" key="1">
    <source>
        <dbReference type="EMBL" id="MBR7619507.1"/>
    </source>
</evidence>
<protein>
    <recommendedName>
        <fullName evidence="3">Glycosyltransferase</fullName>
    </recommendedName>
</protein>